<dbReference type="RefSeq" id="XP_060432105.1">
    <property type="nucleotide sequence ID" value="XM_060580379.1"/>
</dbReference>
<accession>A0AAJ0AQA8</accession>
<proteinExistence type="predicted"/>
<gene>
    <name evidence="1" type="ORF">BDP55DRAFT_738020</name>
</gene>
<comment type="caution">
    <text evidence="1">The sequence shown here is derived from an EMBL/GenBank/DDBJ whole genome shotgun (WGS) entry which is preliminary data.</text>
</comment>
<dbReference type="AlphaFoldDB" id="A0AAJ0AQA8"/>
<reference evidence="1" key="1">
    <citation type="submission" date="2021-06" db="EMBL/GenBank/DDBJ databases">
        <title>Comparative genomics, transcriptomics and evolutionary studies reveal genomic signatures of adaptation to plant cell wall in hemibiotrophic fungi.</title>
        <authorList>
            <consortium name="DOE Joint Genome Institute"/>
            <person name="Baroncelli R."/>
            <person name="Diaz J.F."/>
            <person name="Benocci T."/>
            <person name="Peng M."/>
            <person name="Battaglia E."/>
            <person name="Haridas S."/>
            <person name="Andreopoulos W."/>
            <person name="Labutti K."/>
            <person name="Pangilinan J."/>
            <person name="Floch G.L."/>
            <person name="Makela M.R."/>
            <person name="Henrissat B."/>
            <person name="Grigoriev I.V."/>
            <person name="Crouch J.A."/>
            <person name="De Vries R.P."/>
            <person name="Sukno S.A."/>
            <person name="Thon M.R."/>
        </authorList>
    </citation>
    <scope>NUCLEOTIDE SEQUENCE</scope>
    <source>
        <strain evidence="1">CBS 193.32</strain>
    </source>
</reference>
<name>A0AAJ0AQA8_9PEZI</name>
<sequence length="406" mass="45390">MYTVQLNYNGLNVDESQHIKVVNVTTITDNALTENRAVLLMDRDETGDLAIYSGDFYGLNSYNPNWTQGHDSRLPSYLAIFDCFRDLLKGFKAQESTWTPETWSTGEGREVRDRPLMFNTTLAETQELYEFRNIPEDLKRLTESTEGKVYDASLALFGPIEDEPKQSHRSLVESLPELFQNVTISMARMPFIRYNTSNSYSPGGVPVISMLYKNLYVYASEKLWIPYSLATGATTVAVMAALWSPFGLGASFTANFSTILRATREAQLEKEIIELGITGQDPLPKQLMRQMSGNTKKRVTDNASTATSESFVREPTGSLIAGYNTIQNAASSFPEENIQVALIGDVHRFAERTIAQLMGGTLAMSFAKYHALDIATNKQKRFEGHRASDQGPLVYKDMDAARTVLI</sequence>
<evidence type="ECO:0000313" key="1">
    <source>
        <dbReference type="EMBL" id="KAK1688410.1"/>
    </source>
</evidence>
<dbReference type="Proteomes" id="UP001224890">
    <property type="component" value="Unassembled WGS sequence"/>
</dbReference>
<keyword evidence="2" id="KW-1185">Reference proteome</keyword>
<evidence type="ECO:0000313" key="2">
    <source>
        <dbReference type="Proteomes" id="UP001224890"/>
    </source>
</evidence>
<protein>
    <submittedName>
        <fullName evidence="1">Uncharacterized protein</fullName>
    </submittedName>
</protein>
<dbReference type="GeneID" id="85464905"/>
<organism evidence="1 2">
    <name type="scientific">Colletotrichum godetiae</name>
    <dbReference type="NCBI Taxonomy" id="1209918"/>
    <lineage>
        <taxon>Eukaryota</taxon>
        <taxon>Fungi</taxon>
        <taxon>Dikarya</taxon>
        <taxon>Ascomycota</taxon>
        <taxon>Pezizomycotina</taxon>
        <taxon>Sordariomycetes</taxon>
        <taxon>Hypocreomycetidae</taxon>
        <taxon>Glomerellales</taxon>
        <taxon>Glomerellaceae</taxon>
        <taxon>Colletotrichum</taxon>
        <taxon>Colletotrichum acutatum species complex</taxon>
    </lineage>
</organism>
<dbReference type="EMBL" id="JAHMHR010000011">
    <property type="protein sequence ID" value="KAK1688410.1"/>
    <property type="molecule type" value="Genomic_DNA"/>
</dbReference>